<keyword evidence="4" id="KW-1185">Reference proteome</keyword>
<evidence type="ECO:0000259" key="2">
    <source>
        <dbReference type="Pfam" id="PF12773"/>
    </source>
</evidence>
<protein>
    <recommendedName>
        <fullName evidence="2">DZANK-type domain-containing protein</fullName>
    </recommendedName>
</protein>
<name>A0A0D0ISP1_9BACT</name>
<keyword evidence="1" id="KW-0472">Membrane</keyword>
<feature type="transmembrane region" description="Helical" evidence="1">
    <location>
        <begin position="105"/>
        <end position="124"/>
    </location>
</feature>
<dbReference type="Pfam" id="PF12773">
    <property type="entry name" value="DZR"/>
    <property type="match status" value="1"/>
</dbReference>
<keyword evidence="1" id="KW-1133">Transmembrane helix</keyword>
<reference evidence="3 4" key="1">
    <citation type="submission" date="2015-01" db="EMBL/GenBank/DDBJ databases">
        <title>Comparative genomics of non-oral Prevotella species.</title>
        <authorList>
            <person name="Accetto T."/>
            <person name="Nograsek B."/>
            <person name="Avgustin G."/>
        </authorList>
    </citation>
    <scope>NUCLEOTIDE SEQUENCE [LARGE SCALE GENOMIC DNA]</scope>
    <source>
        <strain evidence="3 4">P5-119</strain>
    </source>
</reference>
<evidence type="ECO:0000313" key="3">
    <source>
        <dbReference type="EMBL" id="KIP61581.1"/>
    </source>
</evidence>
<accession>A0A0D0ISP1</accession>
<dbReference type="STRING" id="1602171.ST44_09325"/>
<dbReference type="InterPro" id="IPR025874">
    <property type="entry name" value="DZR"/>
</dbReference>
<dbReference type="EMBL" id="JXQK01000065">
    <property type="protein sequence ID" value="KIP61581.1"/>
    <property type="molecule type" value="Genomic_DNA"/>
</dbReference>
<comment type="caution">
    <text evidence="3">The sequence shown here is derived from an EMBL/GenBank/DDBJ whole genome shotgun (WGS) entry which is preliminary data.</text>
</comment>
<keyword evidence="1" id="KW-0812">Transmembrane</keyword>
<proteinExistence type="predicted"/>
<evidence type="ECO:0000313" key="4">
    <source>
        <dbReference type="Proteomes" id="UP000032046"/>
    </source>
</evidence>
<gene>
    <name evidence="3" type="ORF">ST44_09325</name>
</gene>
<dbReference type="Proteomes" id="UP000032046">
    <property type="component" value="Unassembled WGS sequence"/>
</dbReference>
<sequence length="388" mass="42990">MAIIKCPECGHQISDMAASCPNCGIRIQGNIQRCPHCGNVYIKGQPVCPVCHMAPDTPASQGNTAFTPQGNQAYPRQNNTTQGNVPANQEAIVTPQPTQSNKKNMIIAIVIGLIVILGAGIWYASSMNTLHGDEQEAYLNAMGSSDPAVLQDYLDSFRDAPQEHRDSIEAHLKILQMNDAEWTNALLSNSKSAIQAYLEKHPDTMHKAEAEHKIDSIDWATCVRQNTPEAFQAYLSEHNDGEHAVEAQEKLDKLDATTVNGEDKQLITSIFRQFFNGINSNDEMGLTSAVSSTLHFLNNANATKNDVITFLHKLYKDEVRSLTWRPNGDYKIKKKDMGNNTYEYDVEFTVDESVSNIDSSKDKFNQYKVVGHIDSDGKISSLQLIKIG</sequence>
<evidence type="ECO:0000256" key="1">
    <source>
        <dbReference type="SAM" id="Phobius"/>
    </source>
</evidence>
<dbReference type="AlphaFoldDB" id="A0A0D0ISP1"/>
<feature type="domain" description="DZANK-type" evidence="2">
    <location>
        <begin position="6"/>
        <end position="51"/>
    </location>
</feature>
<organism evidence="3 4">
    <name type="scientific">Prevotella pectinovora</name>
    <dbReference type="NCBI Taxonomy" id="1602169"/>
    <lineage>
        <taxon>Bacteria</taxon>
        <taxon>Pseudomonadati</taxon>
        <taxon>Bacteroidota</taxon>
        <taxon>Bacteroidia</taxon>
        <taxon>Bacteroidales</taxon>
        <taxon>Prevotellaceae</taxon>
        <taxon>Prevotella</taxon>
    </lineage>
</organism>